<dbReference type="SUPFAM" id="SSF63829">
    <property type="entry name" value="Calcium-dependent phosphotriesterase"/>
    <property type="match status" value="1"/>
</dbReference>
<sequence>MTFRRTSPRTPPRASRKAARRTRTALPCSVLAGCALLVGCQGGTDATGSSKSAASATTSPSASAQPHGYVEGAEEASEQQSRLVLADAGTGTVKVLDLITEDVTSLRDSDDVQGLRTDGRFAYLNASGGTRVVDTGAWTVDHGDHVHYYRAAIRDVGTVAGTDASRVHSDQAVTALSSAQGDARLLDRKKLEDGTVPRGRTLTGTDGGPVVPYAEHLLVTATGAGKDTVEVRDRKGARVTTLKETCAQVRGEAVTRRGVVFGCADGALLVSEDKGTFEAEKIPYGTAVKASDRAVDFRHRAGSTTLAARSGDDAVWVLDVTDRSWTRIATGPVVAANTAGEGAPLLALGRDGVLTAYDIDTEKSVARKELLAKGTGSASVEVDSTRAYVNDAAARKVYEIDYNDRLRLARTFPLGFAPTYMVETGR</sequence>
<keyword evidence="3" id="KW-1185">Reference proteome</keyword>
<evidence type="ECO:0000313" key="3">
    <source>
        <dbReference type="Proteomes" id="UP001352223"/>
    </source>
</evidence>
<dbReference type="PROSITE" id="PS51257">
    <property type="entry name" value="PROKAR_LIPOPROTEIN"/>
    <property type="match status" value="1"/>
</dbReference>
<organism evidence="2 3">
    <name type="scientific">Streptomyces kunmingensis</name>
    <dbReference type="NCBI Taxonomy" id="68225"/>
    <lineage>
        <taxon>Bacteria</taxon>
        <taxon>Bacillati</taxon>
        <taxon>Actinomycetota</taxon>
        <taxon>Actinomycetes</taxon>
        <taxon>Kitasatosporales</taxon>
        <taxon>Streptomycetaceae</taxon>
        <taxon>Streptomyces</taxon>
    </lineage>
</organism>
<name>A0ABU6C5L0_9ACTN</name>
<protein>
    <recommendedName>
        <fullName evidence="4">ABC transporter</fullName>
    </recommendedName>
</protein>
<gene>
    <name evidence="2" type="ORF">OKJ48_06300</name>
</gene>
<proteinExistence type="predicted"/>
<accession>A0ABU6C5L0</accession>
<feature type="region of interest" description="Disordered" evidence="1">
    <location>
        <begin position="1"/>
        <end position="22"/>
    </location>
</feature>
<dbReference type="EMBL" id="JAOZYB010000028">
    <property type="protein sequence ID" value="MEB3959863.1"/>
    <property type="molecule type" value="Genomic_DNA"/>
</dbReference>
<dbReference type="RefSeq" id="WP_324766845.1">
    <property type="nucleotide sequence ID" value="NZ_BAAATS010000027.1"/>
</dbReference>
<feature type="compositionally biased region" description="Low complexity" evidence="1">
    <location>
        <begin position="47"/>
        <end position="64"/>
    </location>
</feature>
<reference evidence="2 3" key="1">
    <citation type="submission" date="2022-10" db="EMBL/GenBank/DDBJ databases">
        <authorList>
            <person name="Xie J."/>
            <person name="Shen N."/>
        </authorList>
    </citation>
    <scope>NUCLEOTIDE SEQUENCE [LARGE SCALE GENOMIC DNA]</scope>
    <source>
        <strain evidence="2 3">DSM 41681</strain>
    </source>
</reference>
<evidence type="ECO:0000256" key="1">
    <source>
        <dbReference type="SAM" id="MobiDB-lite"/>
    </source>
</evidence>
<feature type="region of interest" description="Disordered" evidence="1">
    <location>
        <begin position="47"/>
        <end position="76"/>
    </location>
</feature>
<comment type="caution">
    <text evidence="2">The sequence shown here is derived from an EMBL/GenBank/DDBJ whole genome shotgun (WGS) entry which is preliminary data.</text>
</comment>
<dbReference type="Proteomes" id="UP001352223">
    <property type="component" value="Unassembled WGS sequence"/>
</dbReference>
<evidence type="ECO:0008006" key="4">
    <source>
        <dbReference type="Google" id="ProtNLM"/>
    </source>
</evidence>
<evidence type="ECO:0000313" key="2">
    <source>
        <dbReference type="EMBL" id="MEB3959863.1"/>
    </source>
</evidence>